<dbReference type="AlphaFoldDB" id="A0A1U7WSQ6"/>
<name>A0A1U7WSQ6_NICSY</name>
<evidence type="ECO:0000313" key="1">
    <source>
        <dbReference type="Proteomes" id="UP000189701"/>
    </source>
</evidence>
<dbReference type="RefSeq" id="XP_009780341.1">
    <property type="nucleotide sequence ID" value="XM_009782039.1"/>
</dbReference>
<sequence length="117" mass="13202">MENDCFSYVLKCHHCQIHGDLIHAPPSELHPMSEPRHSSPEVWMSLGQSSRKLQMGTNSSRLPLIISQSRVEAVTFKAFTKKAVVDFVHSNIICRFGIPITIITYNATNLNSHLMRA</sequence>
<keyword evidence="1" id="KW-1185">Reference proteome</keyword>
<evidence type="ECO:0000313" key="2">
    <source>
        <dbReference type="RefSeq" id="XP_009780341.1"/>
    </source>
</evidence>
<proteinExistence type="predicted"/>
<accession>A0A1U7WSQ6</accession>
<feature type="non-terminal residue" evidence="2">
    <location>
        <position position="117"/>
    </location>
</feature>
<protein>
    <submittedName>
        <fullName evidence="2">Uncharacterized protein LOC104229395</fullName>
    </submittedName>
</protein>
<dbReference type="Proteomes" id="UP000189701">
    <property type="component" value="Unplaced"/>
</dbReference>
<reference evidence="2" key="2">
    <citation type="submission" date="2025-08" db="UniProtKB">
        <authorList>
            <consortium name="RefSeq"/>
        </authorList>
    </citation>
    <scope>IDENTIFICATION</scope>
    <source>
        <tissue evidence="2">Leaf</tissue>
    </source>
</reference>
<gene>
    <name evidence="2" type="primary">LOC104229395</name>
</gene>
<organism evidence="1 2">
    <name type="scientific">Nicotiana sylvestris</name>
    <name type="common">Wood tobacco</name>
    <name type="synonym">South American tobacco</name>
    <dbReference type="NCBI Taxonomy" id="4096"/>
    <lineage>
        <taxon>Eukaryota</taxon>
        <taxon>Viridiplantae</taxon>
        <taxon>Streptophyta</taxon>
        <taxon>Embryophyta</taxon>
        <taxon>Tracheophyta</taxon>
        <taxon>Spermatophyta</taxon>
        <taxon>Magnoliopsida</taxon>
        <taxon>eudicotyledons</taxon>
        <taxon>Gunneridae</taxon>
        <taxon>Pentapetalae</taxon>
        <taxon>asterids</taxon>
        <taxon>lamiids</taxon>
        <taxon>Solanales</taxon>
        <taxon>Solanaceae</taxon>
        <taxon>Nicotianoideae</taxon>
        <taxon>Nicotianeae</taxon>
        <taxon>Nicotiana</taxon>
    </lineage>
</organism>
<reference evidence="1" key="1">
    <citation type="journal article" date="2013" name="Genome Biol.">
        <title>Reference genomes and transcriptomes of Nicotiana sylvestris and Nicotiana tomentosiformis.</title>
        <authorList>
            <person name="Sierro N."/>
            <person name="Battey J.N."/>
            <person name="Ouadi S."/>
            <person name="Bovet L."/>
            <person name="Goepfert S."/>
            <person name="Bakaher N."/>
            <person name="Peitsch M.C."/>
            <person name="Ivanov N.V."/>
        </authorList>
    </citation>
    <scope>NUCLEOTIDE SEQUENCE [LARGE SCALE GENOMIC DNA]</scope>
</reference>